<name>A0AAX3N5K5_9BACL</name>
<keyword evidence="2" id="KW-1005">Bacterial flagellum biogenesis</keyword>
<evidence type="ECO:0000313" key="4">
    <source>
        <dbReference type="EMBL" id="WDH84488.1"/>
    </source>
</evidence>
<reference evidence="4" key="1">
    <citation type="submission" date="2023-02" db="EMBL/GenBank/DDBJ databases">
        <title>Pathogen: clinical or host-associated sample.</title>
        <authorList>
            <person name="Hergert J."/>
            <person name="Casey R."/>
            <person name="Wagner J."/>
            <person name="Young E.L."/>
            <person name="Oakeson K.F."/>
        </authorList>
    </citation>
    <scope>NUCLEOTIDE SEQUENCE</scope>
    <source>
        <strain evidence="4">2022CK-00830</strain>
    </source>
</reference>
<gene>
    <name evidence="4" type="ORF">PUW23_09880</name>
</gene>
<evidence type="ECO:0000256" key="2">
    <source>
        <dbReference type="ARBA" id="ARBA00022795"/>
    </source>
</evidence>
<feature type="region of interest" description="Disordered" evidence="3">
    <location>
        <begin position="141"/>
        <end position="173"/>
    </location>
</feature>
<keyword evidence="4" id="KW-0282">Flagellum</keyword>
<dbReference type="InterPro" id="IPR005648">
    <property type="entry name" value="FlgD"/>
</dbReference>
<dbReference type="Proteomes" id="UP001220962">
    <property type="component" value="Chromosome"/>
</dbReference>
<dbReference type="GO" id="GO:0044781">
    <property type="term" value="P:bacterial-type flagellum organization"/>
    <property type="evidence" value="ECO:0007669"/>
    <property type="project" value="UniProtKB-KW"/>
</dbReference>
<accession>A0AAX3N5K5</accession>
<dbReference type="Pfam" id="PF03963">
    <property type="entry name" value="FlgD"/>
    <property type="match status" value="1"/>
</dbReference>
<comment type="similarity">
    <text evidence="1">Belongs to the FlgD family.</text>
</comment>
<keyword evidence="4" id="KW-0969">Cilium</keyword>
<protein>
    <submittedName>
        <fullName evidence="4">Flagellar hook capping FlgD N-terminal domain-containing protein</fullName>
    </submittedName>
</protein>
<keyword evidence="4" id="KW-0966">Cell projection</keyword>
<dbReference type="EMBL" id="CP118101">
    <property type="protein sequence ID" value="WDH84488.1"/>
    <property type="molecule type" value="Genomic_DNA"/>
</dbReference>
<proteinExistence type="inferred from homology"/>
<evidence type="ECO:0000313" key="5">
    <source>
        <dbReference type="Proteomes" id="UP001220962"/>
    </source>
</evidence>
<feature type="compositionally biased region" description="Acidic residues" evidence="3">
    <location>
        <begin position="148"/>
        <end position="166"/>
    </location>
</feature>
<dbReference type="RefSeq" id="WP_047909717.1">
    <property type="nucleotide sequence ID" value="NZ_CP118101.1"/>
</dbReference>
<evidence type="ECO:0000256" key="1">
    <source>
        <dbReference type="ARBA" id="ARBA00010577"/>
    </source>
</evidence>
<evidence type="ECO:0000256" key="3">
    <source>
        <dbReference type="SAM" id="MobiDB-lite"/>
    </source>
</evidence>
<organism evidence="4 5">
    <name type="scientific">Paenibacillus urinalis</name>
    <dbReference type="NCBI Taxonomy" id="521520"/>
    <lineage>
        <taxon>Bacteria</taxon>
        <taxon>Bacillati</taxon>
        <taxon>Bacillota</taxon>
        <taxon>Bacilli</taxon>
        <taxon>Bacillales</taxon>
        <taxon>Paenibacillaceae</taxon>
        <taxon>Paenibacillus</taxon>
    </lineage>
</organism>
<dbReference type="AlphaFoldDB" id="A0AAX3N5K5"/>
<sequence>MADIISTSNIWPNYSAGNVAAASRKSTQEMGKDQFLKILITQLQNQNPMQPMEDKEFIAQMAQFTSVEQLTNISGQLESLAQSLGAASGLIGKNVSWIGENAETGESGVLTGQVESIMIRDQIQYAIIGDEEVALTDIIQISDPAPAEGEEVQQPDAELADEESSEDQSGTQV</sequence>